<organism evidence="2">
    <name type="scientific">Hexamita inflata</name>
    <dbReference type="NCBI Taxonomy" id="28002"/>
    <lineage>
        <taxon>Eukaryota</taxon>
        <taxon>Metamonada</taxon>
        <taxon>Diplomonadida</taxon>
        <taxon>Hexamitidae</taxon>
        <taxon>Hexamitinae</taxon>
        <taxon>Hexamita</taxon>
    </lineage>
</organism>
<sequence>MVNNVNIDFNIFQKTVAIQNVICTTFTFRRGPNARQKASLWKARRRHTHRNASAPFGFCCSAAIRETNCERRPISAGVHPQQRAQRRNRWRRKHQQITLRAAFARSRLEGEMWIFAVYLRWPNAKTGVANGGARTGRMRGQSLPGHTPRQKTRPANRSAANQIFTGAPSLKITVGRPLLAKVTRSGLDKQTVTQSRASSPETIMVLSQSEVFEMESWNPNRLRDQDSLASCAGHCARDCCARRLQLSEPCSCARSRMLYSERSAVSGQESSQQFTAGGRVTGPFGRSAPRSQVGAALKHKYSMQLPRFRSQANTPDNSCACLVESGAYMTHLSPHLKLL</sequence>
<evidence type="ECO:0000256" key="1">
    <source>
        <dbReference type="SAM" id="MobiDB-lite"/>
    </source>
</evidence>
<feature type="region of interest" description="Disordered" evidence="1">
    <location>
        <begin position="130"/>
        <end position="157"/>
    </location>
</feature>
<accession>A0AA86N521</accession>
<proteinExistence type="predicted"/>
<keyword evidence="4" id="KW-1185">Reference proteome</keyword>
<reference evidence="3 4" key="2">
    <citation type="submission" date="2024-07" db="EMBL/GenBank/DDBJ databases">
        <authorList>
            <person name="Akdeniz Z."/>
        </authorList>
    </citation>
    <scope>NUCLEOTIDE SEQUENCE [LARGE SCALE GENOMIC DNA]</scope>
</reference>
<dbReference type="EMBL" id="CAXDID020000614">
    <property type="protein sequence ID" value="CAL6106650.1"/>
    <property type="molecule type" value="Genomic_DNA"/>
</dbReference>
<protein>
    <submittedName>
        <fullName evidence="3">Hypothetical_protein</fullName>
    </submittedName>
</protein>
<dbReference type="EMBL" id="CATOUU010000020">
    <property type="protein sequence ID" value="CAI9913162.1"/>
    <property type="molecule type" value="Genomic_DNA"/>
</dbReference>
<dbReference type="Proteomes" id="UP001642409">
    <property type="component" value="Unassembled WGS sequence"/>
</dbReference>
<evidence type="ECO:0000313" key="3">
    <source>
        <dbReference type="EMBL" id="CAL6106650.1"/>
    </source>
</evidence>
<gene>
    <name evidence="3" type="ORF">HINF_LOCUS73843</name>
    <name evidence="2" type="ORF">HINF_LOCUS807</name>
</gene>
<evidence type="ECO:0000313" key="2">
    <source>
        <dbReference type="EMBL" id="CAI9913162.1"/>
    </source>
</evidence>
<feature type="region of interest" description="Disordered" evidence="1">
    <location>
        <begin position="269"/>
        <end position="289"/>
    </location>
</feature>
<evidence type="ECO:0000313" key="4">
    <source>
        <dbReference type="Proteomes" id="UP001642409"/>
    </source>
</evidence>
<comment type="caution">
    <text evidence="2">The sequence shown here is derived from an EMBL/GenBank/DDBJ whole genome shotgun (WGS) entry which is preliminary data.</text>
</comment>
<name>A0AA86N521_9EUKA</name>
<dbReference type="AlphaFoldDB" id="A0AA86N521"/>
<reference evidence="2" key="1">
    <citation type="submission" date="2023-06" db="EMBL/GenBank/DDBJ databases">
        <authorList>
            <person name="Kurt Z."/>
        </authorList>
    </citation>
    <scope>NUCLEOTIDE SEQUENCE</scope>
</reference>